<dbReference type="NCBIfam" id="TIGR02595">
    <property type="entry name" value="PEP_CTERM"/>
    <property type="match status" value="1"/>
</dbReference>
<reference evidence="2 3" key="1">
    <citation type="submission" date="2019-02" db="EMBL/GenBank/DDBJ databases">
        <title>Deep-cultivation of Planctomycetes and their phenomic and genomic characterization uncovers novel biology.</title>
        <authorList>
            <person name="Wiegand S."/>
            <person name="Jogler M."/>
            <person name="Boedeker C."/>
            <person name="Pinto D."/>
            <person name="Vollmers J."/>
            <person name="Rivas-Marin E."/>
            <person name="Kohn T."/>
            <person name="Peeters S.H."/>
            <person name="Heuer A."/>
            <person name="Rast P."/>
            <person name="Oberbeckmann S."/>
            <person name="Bunk B."/>
            <person name="Jeske O."/>
            <person name="Meyerdierks A."/>
            <person name="Storesund J.E."/>
            <person name="Kallscheuer N."/>
            <person name="Luecker S."/>
            <person name="Lage O.M."/>
            <person name="Pohl T."/>
            <person name="Merkel B.J."/>
            <person name="Hornburger P."/>
            <person name="Mueller R.-W."/>
            <person name="Bruemmer F."/>
            <person name="Labrenz M."/>
            <person name="Spormann A.M."/>
            <person name="Op den Camp H."/>
            <person name="Overmann J."/>
            <person name="Amann R."/>
            <person name="Jetten M.S.M."/>
            <person name="Mascher T."/>
            <person name="Medema M.H."/>
            <person name="Devos D.P."/>
            <person name="Kaster A.-K."/>
            <person name="Ovreas L."/>
            <person name="Rohde M."/>
            <person name="Galperin M.Y."/>
            <person name="Jogler C."/>
        </authorList>
    </citation>
    <scope>NUCLEOTIDE SEQUENCE [LARGE SCALE GENOMIC DNA]</scope>
    <source>
        <strain evidence="2 3">Mal4</strain>
    </source>
</reference>
<dbReference type="Pfam" id="PF07589">
    <property type="entry name" value="PEP-CTERM"/>
    <property type="match status" value="1"/>
</dbReference>
<organism evidence="2 3">
    <name type="scientific">Maioricimonas rarisocia</name>
    <dbReference type="NCBI Taxonomy" id="2528026"/>
    <lineage>
        <taxon>Bacteria</taxon>
        <taxon>Pseudomonadati</taxon>
        <taxon>Planctomycetota</taxon>
        <taxon>Planctomycetia</taxon>
        <taxon>Planctomycetales</taxon>
        <taxon>Planctomycetaceae</taxon>
        <taxon>Maioricimonas</taxon>
    </lineage>
</organism>
<feature type="domain" description="Ice-binding protein C-terminal" evidence="1">
    <location>
        <begin position="274"/>
        <end position="292"/>
    </location>
</feature>
<dbReference type="InterPro" id="IPR013424">
    <property type="entry name" value="Ice-binding_C"/>
</dbReference>
<sequence length="304" mass="31203">MPSRHSSHVRVFSILFATSVATIPATQFARAGYIASANAGVPLLAGAEETALSYDPTEVLSLEVAVLPVSIARVVVSSGTLGVKTSTTGTGIAVGVVANGLVGDDYNIFGNPQGTMLPLSFNFRLHGSLDASSQFGDKNSQSHATVGYTASLTSLDGGRDSTSGQIQRSSIAGVPSLQRWSDASGFELSGGPIIDEKVSVTLPVSTGGRLSSSLTATALASVSGGASADVDFLSTFALESITLPSNYNRNGLGNLEVAFGSGKRYVVTQADVTPVPEPSSLLLLVTGLVALYRLLICCNLRQGC</sequence>
<dbReference type="KEGG" id="mri:Mal4_36770"/>
<accession>A0A517ZA22</accession>
<evidence type="ECO:0000313" key="2">
    <source>
        <dbReference type="EMBL" id="QDU39336.1"/>
    </source>
</evidence>
<dbReference type="EMBL" id="CP036275">
    <property type="protein sequence ID" value="QDU39336.1"/>
    <property type="molecule type" value="Genomic_DNA"/>
</dbReference>
<dbReference type="AlphaFoldDB" id="A0A517ZA22"/>
<keyword evidence="3" id="KW-1185">Reference proteome</keyword>
<gene>
    <name evidence="2" type="ORF">Mal4_36770</name>
</gene>
<protein>
    <recommendedName>
        <fullName evidence="1">Ice-binding protein C-terminal domain-containing protein</fullName>
    </recommendedName>
</protein>
<proteinExistence type="predicted"/>
<evidence type="ECO:0000259" key="1">
    <source>
        <dbReference type="Pfam" id="PF07589"/>
    </source>
</evidence>
<dbReference type="Proteomes" id="UP000320496">
    <property type="component" value="Chromosome"/>
</dbReference>
<name>A0A517ZA22_9PLAN</name>
<evidence type="ECO:0000313" key="3">
    <source>
        <dbReference type="Proteomes" id="UP000320496"/>
    </source>
</evidence>